<gene>
    <name evidence="2" type="ORF">GCM10023205_77020</name>
</gene>
<feature type="compositionally biased region" description="Basic and acidic residues" evidence="1">
    <location>
        <begin position="146"/>
        <end position="157"/>
    </location>
</feature>
<organism evidence="2 3">
    <name type="scientific">Yinghuangia aomiensis</name>
    <dbReference type="NCBI Taxonomy" id="676205"/>
    <lineage>
        <taxon>Bacteria</taxon>
        <taxon>Bacillati</taxon>
        <taxon>Actinomycetota</taxon>
        <taxon>Actinomycetes</taxon>
        <taxon>Kitasatosporales</taxon>
        <taxon>Streptomycetaceae</taxon>
        <taxon>Yinghuangia</taxon>
    </lineage>
</organism>
<accession>A0ABP9IB08</accession>
<proteinExistence type="predicted"/>
<dbReference type="Proteomes" id="UP001500466">
    <property type="component" value="Unassembled WGS sequence"/>
</dbReference>
<keyword evidence="3" id="KW-1185">Reference proteome</keyword>
<protein>
    <submittedName>
        <fullName evidence="2">Uncharacterized protein</fullName>
    </submittedName>
</protein>
<feature type="region of interest" description="Disordered" evidence="1">
    <location>
        <begin position="139"/>
        <end position="184"/>
    </location>
</feature>
<evidence type="ECO:0000256" key="1">
    <source>
        <dbReference type="SAM" id="MobiDB-lite"/>
    </source>
</evidence>
<name>A0ABP9IB08_9ACTN</name>
<dbReference type="EMBL" id="BAABHS010000048">
    <property type="protein sequence ID" value="GAA4992950.1"/>
    <property type="molecule type" value="Genomic_DNA"/>
</dbReference>
<dbReference type="RefSeq" id="WP_345680521.1">
    <property type="nucleotide sequence ID" value="NZ_BAABHS010000048.1"/>
</dbReference>
<comment type="caution">
    <text evidence="2">The sequence shown here is derived from an EMBL/GenBank/DDBJ whole genome shotgun (WGS) entry which is preliminary data.</text>
</comment>
<reference evidence="3" key="1">
    <citation type="journal article" date="2019" name="Int. J. Syst. Evol. Microbiol.">
        <title>The Global Catalogue of Microorganisms (GCM) 10K type strain sequencing project: providing services to taxonomists for standard genome sequencing and annotation.</title>
        <authorList>
            <consortium name="The Broad Institute Genomics Platform"/>
            <consortium name="The Broad Institute Genome Sequencing Center for Infectious Disease"/>
            <person name="Wu L."/>
            <person name="Ma J."/>
        </authorList>
    </citation>
    <scope>NUCLEOTIDE SEQUENCE [LARGE SCALE GENOMIC DNA]</scope>
    <source>
        <strain evidence="3">JCM 17986</strain>
    </source>
</reference>
<sequence length="184" mass="19484">MNDTTKDETAGAGGPGAFVTLFSLPFDGSGFLEAEVAPDGEQVTIRTQRWPLAPLAPDDGPWVSGSVAYTHMAPRDVDLVLHDAATAQPWCTFGAAAPLRVAHDLGVFLAHARARAARPLRDLEEALRRARYAVWAAERGPAANPRDADTARDRAAAAEDALTGCGGNPDLAWPHRGHDDGTLL</sequence>
<evidence type="ECO:0000313" key="3">
    <source>
        <dbReference type="Proteomes" id="UP001500466"/>
    </source>
</evidence>
<evidence type="ECO:0000313" key="2">
    <source>
        <dbReference type="EMBL" id="GAA4992950.1"/>
    </source>
</evidence>